<proteinExistence type="predicted"/>
<gene>
    <name evidence="1" type="ORF">SBRY_30914</name>
</gene>
<dbReference type="RefSeq" id="WP_205043166.1">
    <property type="nucleotide sequence ID" value="NZ_CAJVAX010000017.1"/>
</dbReference>
<dbReference type="AlphaFoldDB" id="A0A9W4H217"/>
<dbReference type="EMBL" id="CAJVAX010000017">
    <property type="protein sequence ID" value="CAG7643855.1"/>
    <property type="molecule type" value="Genomic_DNA"/>
</dbReference>
<accession>A0A9W4H217</accession>
<comment type="caution">
    <text evidence="1">The sequence shown here is derived from an EMBL/GenBank/DDBJ whole genome shotgun (WGS) entry which is preliminary data.</text>
</comment>
<organism evidence="1 2">
    <name type="scientific">Actinacidiphila bryophytorum</name>
    <dbReference type="NCBI Taxonomy" id="1436133"/>
    <lineage>
        <taxon>Bacteria</taxon>
        <taxon>Bacillati</taxon>
        <taxon>Actinomycetota</taxon>
        <taxon>Actinomycetes</taxon>
        <taxon>Kitasatosporales</taxon>
        <taxon>Streptomycetaceae</taxon>
        <taxon>Actinacidiphila</taxon>
    </lineage>
</organism>
<dbReference type="Pfam" id="PF19459">
    <property type="entry name" value="DUF5996"/>
    <property type="match status" value="1"/>
</dbReference>
<protein>
    <recommendedName>
        <fullName evidence="3">Ava_C0101 and related proteins</fullName>
    </recommendedName>
</protein>
<dbReference type="InterPro" id="IPR046038">
    <property type="entry name" value="DUF5996"/>
</dbReference>
<evidence type="ECO:0000313" key="1">
    <source>
        <dbReference type="EMBL" id="CAG7643855.1"/>
    </source>
</evidence>
<name>A0A9W4H217_9ACTN</name>
<evidence type="ECO:0008006" key="3">
    <source>
        <dbReference type="Google" id="ProtNLM"/>
    </source>
</evidence>
<sequence>MDGSPAPDGATPDVFPALPLEAWRDTKETLHRFVQVVGKIRLAGSPRRNHWWNVPFHLTGQGITTRPMGLVRGGDAFCIDFDFVAHRLVVRTLSGRETSFPLTGRSVADFYRDTVTALVALDIDAAPEHPYPYDLPDARRPFAEDHEHRSYDPAAVTAYWRILSQVNLLLEQHAAGYSGKTSPVHHFWHTFDIAVTRFSERETTPPPGTDPVTREAYSREVISAGFWFGDDTVPAPAFYSYTAPEPPGLADLPLRPEAARWSPVRGSHMALLMYDDARAAADPWGTVLDFFDSAYRAGAELTGWERRRECPGGITDPQLRPAQ</sequence>
<dbReference type="Proteomes" id="UP001153328">
    <property type="component" value="Unassembled WGS sequence"/>
</dbReference>
<evidence type="ECO:0000313" key="2">
    <source>
        <dbReference type="Proteomes" id="UP001153328"/>
    </source>
</evidence>
<reference evidence="1" key="1">
    <citation type="submission" date="2021-06" db="EMBL/GenBank/DDBJ databases">
        <authorList>
            <person name="Arsene-Ploetze F."/>
        </authorList>
    </citation>
    <scope>NUCLEOTIDE SEQUENCE</scope>
    <source>
        <strain evidence="1">SBRY1</strain>
    </source>
</reference>
<keyword evidence="2" id="KW-1185">Reference proteome</keyword>